<dbReference type="GO" id="GO:0004185">
    <property type="term" value="F:serine-type carboxypeptidase activity"/>
    <property type="evidence" value="ECO:0007669"/>
    <property type="project" value="InterPro"/>
</dbReference>
<dbReference type="EMBL" id="PIPR01000003">
    <property type="protein sequence ID" value="RUO39224.1"/>
    <property type="molecule type" value="Genomic_DNA"/>
</dbReference>
<dbReference type="InterPro" id="IPR029058">
    <property type="entry name" value="AB_hydrolase_fold"/>
</dbReference>
<keyword evidence="2" id="KW-0645">Protease</keyword>
<name>A0A7Z7ET15_9GAMM</name>
<protein>
    <submittedName>
        <fullName evidence="2">Carboxypeptidase</fullName>
    </submittedName>
</protein>
<dbReference type="RefSeq" id="WP_169931488.1">
    <property type="nucleotide sequence ID" value="NZ_PIPR01000003.1"/>
</dbReference>
<evidence type="ECO:0000313" key="3">
    <source>
        <dbReference type="Proteomes" id="UP000287766"/>
    </source>
</evidence>
<comment type="caution">
    <text evidence="2">The sequence shown here is derived from an EMBL/GenBank/DDBJ whole genome shotgun (WGS) entry which is preliminary data.</text>
</comment>
<dbReference type="Proteomes" id="UP000287766">
    <property type="component" value="Unassembled WGS sequence"/>
</dbReference>
<sequence>MKLLSVNVLSALMLAGALIAQPAYADDHGKMPSAKLAADETVTTEHRVTIKGERVEYTATAGTQPVFNESGDAIAALHYTYYQREGVKDRANRPLLISFNGGPGSASVWMHIAYTGPKSLRVDDEGFPIMPYGVKDNPHSVLDVADIVFVNPVNTGYSRVLPNSKGEMPSREEQQKMFFGVNADVKYLADWINTFVTRNERWRSPKYLIGESYGTTRVSGLALELQNRQWMYFNGVILVSPTDIGIDRDGPVKAANRLPYFAAAAWYHKALPEDLQSLDLLELLPQVEEYTLDTYLPALAKGHMLSDAEKREVAEQVARYSGLDADVIMQTNLDVETRFFWKELLRDRGQTIGRLDSRYLGIDRSDVGDSPDYNAELTSWLHSFTPAINYYMREVLNYKTDVKYNMFGSVHPWDRSNDRTGHQLGEAMRANPYLHVLTQSGYFDGATNYFDAKFNHWHIDPSGKMRDRFSFKGYRSGHMMYLRAEDLRQSNDDLREFILNTLPKAGEPAKYEGQQ</sequence>
<dbReference type="Gene3D" id="3.40.50.1820">
    <property type="entry name" value="alpha/beta hydrolase"/>
    <property type="match status" value="1"/>
</dbReference>
<evidence type="ECO:0000256" key="1">
    <source>
        <dbReference type="SAM" id="SignalP"/>
    </source>
</evidence>
<dbReference type="GO" id="GO:0006508">
    <property type="term" value="P:proteolysis"/>
    <property type="evidence" value="ECO:0007669"/>
    <property type="project" value="InterPro"/>
</dbReference>
<keyword evidence="2" id="KW-0378">Hydrolase</keyword>
<keyword evidence="2" id="KW-0121">Carboxypeptidase</keyword>
<feature type="chain" id="PRO_5030646928" evidence="1">
    <location>
        <begin position="26"/>
        <end position="515"/>
    </location>
</feature>
<dbReference type="Pfam" id="PF00450">
    <property type="entry name" value="Peptidase_S10"/>
    <property type="match status" value="1"/>
</dbReference>
<keyword evidence="3" id="KW-1185">Reference proteome</keyword>
<accession>A0A7Z7ET15</accession>
<reference evidence="3" key="1">
    <citation type="journal article" date="2018" name="Front. Microbiol.">
        <title>Genome-Based Analysis Reveals the Taxonomy and Diversity of the Family Idiomarinaceae.</title>
        <authorList>
            <person name="Liu Y."/>
            <person name="Lai Q."/>
            <person name="Shao Z."/>
        </authorList>
    </citation>
    <scope>NUCLEOTIDE SEQUENCE [LARGE SCALE GENOMIC DNA]</scope>
    <source>
        <strain evidence="3">KYW314</strain>
    </source>
</reference>
<gene>
    <name evidence="2" type="ORF">CWE22_10760</name>
</gene>
<organism evidence="2 3">
    <name type="scientific">Pseudidiomarina aestuarii</name>
    <dbReference type="NCBI Taxonomy" id="624146"/>
    <lineage>
        <taxon>Bacteria</taxon>
        <taxon>Pseudomonadati</taxon>
        <taxon>Pseudomonadota</taxon>
        <taxon>Gammaproteobacteria</taxon>
        <taxon>Alteromonadales</taxon>
        <taxon>Idiomarinaceae</taxon>
        <taxon>Pseudidiomarina</taxon>
    </lineage>
</organism>
<dbReference type="AlphaFoldDB" id="A0A7Z7ET15"/>
<proteinExistence type="predicted"/>
<evidence type="ECO:0000313" key="2">
    <source>
        <dbReference type="EMBL" id="RUO39224.1"/>
    </source>
</evidence>
<dbReference type="SUPFAM" id="SSF53474">
    <property type="entry name" value="alpha/beta-Hydrolases"/>
    <property type="match status" value="1"/>
</dbReference>
<keyword evidence="1" id="KW-0732">Signal</keyword>
<dbReference type="InterPro" id="IPR001563">
    <property type="entry name" value="Peptidase_S10"/>
</dbReference>
<feature type="signal peptide" evidence="1">
    <location>
        <begin position="1"/>
        <end position="25"/>
    </location>
</feature>